<dbReference type="OrthoDB" id="8263896at2"/>
<keyword evidence="2" id="KW-1185">Reference proteome</keyword>
<dbReference type="EMBL" id="FODT01000012">
    <property type="protein sequence ID" value="SEP27483.1"/>
    <property type="molecule type" value="Genomic_DNA"/>
</dbReference>
<sequence>MSTIWLRDFKGGLDARRMPEALPGGFAIRAVDGHITRGGEFEQRAAFVPEYTLPAGQTVGLAVGRTGLHVFGHAAAPAMPKGVTYQRLQHPDGATALHRVMSADMFAGKLYVVAEYVDGSQYHFYDGARVTDWQDGRARASFTIVAGGIQAATPATGSFTVSGGTAGVSNRLSVAINGVALHVGSVQHTGANATTAAAIAAAINAAATNPDYTATSSGVTVLIASAAANTVANGLPITVTVSGDATVTGVGTMSGGQIALPSALVDLTVNGVSIIGDAVDWRGSNADTAQAIAEAVNNYSSTPDYTATAVGARVNVLAVAPGVGSNGYTVTPTLARGLVVSPSSGIVLANGLAPGAVFQSGTFAKTVGSKVYVTGGPSLFFSGVKVPTGFQTTNTGAGFIDMSTETSGAETLQALGKYLNFVVVFANRDILVWYVDPDPSNNKQAQTLNNMGTRFPRSVTQFGDNDLFFLDESGVRSLRSRDASNAASTSDIGIPVDPLVVAKLQSLSEKQRSEVIGLIEPSDGRFWLLFPDEIFVLSFFTGSKISAWSTYRPAGNGAPFKINDAQVLKRKVFIRSGDTIYSYGGLGAALVYDDTAPELQTPYLDADVPARTKDFTAIDVACVGDWRVEAGLDPTNLLASEKIATVSRTTYGVPTITYRAASTHISLRFVGAGPGYKKVAAAAIRFAIQGED</sequence>
<dbReference type="Proteomes" id="UP000199615">
    <property type="component" value="Unassembled WGS sequence"/>
</dbReference>
<name>A0A1H8WIY9_9BRAD</name>
<evidence type="ECO:0000313" key="1">
    <source>
        <dbReference type="EMBL" id="SEP27483.1"/>
    </source>
</evidence>
<dbReference type="AlphaFoldDB" id="A0A1H8WIY9"/>
<protein>
    <submittedName>
        <fullName evidence="1">Uncharacterized protein</fullName>
    </submittedName>
</protein>
<accession>A0A1H8WIY9</accession>
<proteinExistence type="predicted"/>
<dbReference type="RefSeq" id="WP_092685953.1">
    <property type="nucleotide sequence ID" value="NZ_FODT01000012.1"/>
</dbReference>
<reference evidence="2" key="1">
    <citation type="submission" date="2016-10" db="EMBL/GenBank/DDBJ databases">
        <authorList>
            <person name="Varghese N."/>
            <person name="Submissions S."/>
        </authorList>
    </citation>
    <scope>NUCLEOTIDE SEQUENCE [LARGE SCALE GENOMIC DNA]</scope>
    <source>
        <strain evidence="2">DSM 123</strain>
    </source>
</reference>
<organism evidence="1 2">
    <name type="scientific">Rhodopseudomonas pseudopalustris</name>
    <dbReference type="NCBI Taxonomy" id="1513892"/>
    <lineage>
        <taxon>Bacteria</taxon>
        <taxon>Pseudomonadati</taxon>
        <taxon>Pseudomonadota</taxon>
        <taxon>Alphaproteobacteria</taxon>
        <taxon>Hyphomicrobiales</taxon>
        <taxon>Nitrobacteraceae</taxon>
        <taxon>Rhodopseudomonas</taxon>
    </lineage>
</organism>
<gene>
    <name evidence="1" type="ORF">SAMN05444123_112128</name>
</gene>
<evidence type="ECO:0000313" key="2">
    <source>
        <dbReference type="Proteomes" id="UP000199615"/>
    </source>
</evidence>